<dbReference type="GO" id="GO:0003677">
    <property type="term" value="F:DNA binding"/>
    <property type="evidence" value="ECO:0007669"/>
    <property type="project" value="UniProtKB-KW"/>
</dbReference>
<feature type="binding site" evidence="10">
    <location>
        <position position="245"/>
    </location>
    <ligand>
        <name>Mn(2+)</name>
        <dbReference type="ChEBI" id="CHEBI:29035"/>
    </ligand>
</feature>
<dbReference type="InterPro" id="IPR042206">
    <property type="entry name" value="CRISPR-assoc_Cas1_C"/>
</dbReference>
<dbReference type="GO" id="GO:0016787">
    <property type="term" value="F:hydrolase activity"/>
    <property type="evidence" value="ECO:0007669"/>
    <property type="project" value="UniProtKB-KW"/>
</dbReference>
<keyword evidence="7 10" id="KW-0238">DNA-binding</keyword>
<dbReference type="InterPro" id="IPR019856">
    <property type="entry name" value="CRISPR-assoc_Cas1_DVULG"/>
</dbReference>
<dbReference type="InterPro" id="IPR050646">
    <property type="entry name" value="Cas1"/>
</dbReference>
<gene>
    <name evidence="10 11" type="primary">cas1</name>
    <name evidence="11" type="ordered locus">TERTU_3114</name>
</gene>
<dbReference type="AlphaFoldDB" id="C5BP90"/>
<keyword evidence="5 10" id="KW-0460">Magnesium</keyword>
<protein>
    <recommendedName>
        <fullName evidence="10">CRISPR-associated endonuclease Cas1</fullName>
        <ecNumber evidence="10">3.1.-.-</ecNumber>
    </recommendedName>
</protein>
<evidence type="ECO:0000256" key="6">
    <source>
        <dbReference type="ARBA" id="ARBA00023118"/>
    </source>
</evidence>
<dbReference type="HAMAP" id="MF_01470">
    <property type="entry name" value="Cas1"/>
    <property type="match status" value="1"/>
</dbReference>
<dbReference type="OrthoDB" id="9803119at2"/>
<dbReference type="CDD" id="cd09721">
    <property type="entry name" value="Cas1_I-C"/>
    <property type="match status" value="1"/>
</dbReference>
<proteinExistence type="inferred from homology"/>
<evidence type="ECO:0000256" key="8">
    <source>
        <dbReference type="ARBA" id="ARBA00023211"/>
    </source>
</evidence>
<keyword evidence="4 10" id="KW-0378">Hydrolase</keyword>
<dbReference type="Gene3D" id="3.100.10.20">
    <property type="entry name" value="CRISPR-associated endonuclease Cas1, N-terminal domain"/>
    <property type="match status" value="1"/>
</dbReference>
<evidence type="ECO:0000256" key="5">
    <source>
        <dbReference type="ARBA" id="ARBA00022842"/>
    </source>
</evidence>
<dbReference type="InterPro" id="IPR002729">
    <property type="entry name" value="CRISPR-assoc_Cas1"/>
</dbReference>
<evidence type="ECO:0000256" key="7">
    <source>
        <dbReference type="ARBA" id="ARBA00023125"/>
    </source>
</evidence>
<comment type="cofactor">
    <cofactor evidence="10">
        <name>Mg(2+)</name>
        <dbReference type="ChEBI" id="CHEBI:18420"/>
    </cofactor>
    <cofactor evidence="10">
        <name>Mn(2+)</name>
        <dbReference type="ChEBI" id="CHEBI:29035"/>
    </cofactor>
</comment>
<keyword evidence="2 10" id="KW-0479">Metal-binding</keyword>
<reference evidence="11 12" key="1">
    <citation type="journal article" date="2009" name="PLoS ONE">
        <title>The complete genome of Teredinibacter turnerae T7901: an intracellular endosymbiont of marine wood-boring bivalves (shipworms).</title>
        <authorList>
            <person name="Yang J.C."/>
            <person name="Madupu R."/>
            <person name="Durkin A.S."/>
            <person name="Ekborg N.A."/>
            <person name="Pedamallu C.S."/>
            <person name="Hostetler J.B."/>
            <person name="Radune D."/>
            <person name="Toms B.S."/>
            <person name="Henrissat B."/>
            <person name="Coutinho P.M."/>
            <person name="Schwarz S."/>
            <person name="Field L."/>
            <person name="Trindade-Silva A.E."/>
            <person name="Soares C.A.G."/>
            <person name="Elshahawi S."/>
            <person name="Hanora A."/>
            <person name="Schmidt E.W."/>
            <person name="Haygood M.G."/>
            <person name="Posfai J."/>
            <person name="Benner J."/>
            <person name="Madinger C."/>
            <person name="Nove J."/>
            <person name="Anton B."/>
            <person name="Chaudhary K."/>
            <person name="Foster J."/>
            <person name="Holman A."/>
            <person name="Kumar S."/>
            <person name="Lessard P.A."/>
            <person name="Luyten Y.A."/>
            <person name="Slatko B."/>
            <person name="Wood N."/>
            <person name="Wu B."/>
            <person name="Teplitski M."/>
            <person name="Mougous J.D."/>
            <person name="Ward N."/>
            <person name="Eisen J.A."/>
            <person name="Badger J.H."/>
            <person name="Distel D.L."/>
        </authorList>
    </citation>
    <scope>NUCLEOTIDE SEQUENCE [LARGE SCALE GENOMIC DNA]</scope>
    <source>
        <strain evidence="12">ATCC 39867 / T7901</strain>
    </source>
</reference>
<dbReference type="EMBL" id="CP001614">
    <property type="protein sequence ID" value="ACR11957.1"/>
    <property type="molecule type" value="Genomic_DNA"/>
</dbReference>
<dbReference type="GO" id="GO:0043571">
    <property type="term" value="P:maintenance of CRISPR repeat elements"/>
    <property type="evidence" value="ECO:0007669"/>
    <property type="project" value="UniProtKB-UniRule"/>
</dbReference>
<keyword evidence="1 10" id="KW-0540">Nuclease</keyword>
<dbReference type="EC" id="3.1.-.-" evidence="10"/>
<evidence type="ECO:0000256" key="1">
    <source>
        <dbReference type="ARBA" id="ARBA00022722"/>
    </source>
</evidence>
<dbReference type="Pfam" id="PF01867">
    <property type="entry name" value="Cas_Cas1"/>
    <property type="match status" value="1"/>
</dbReference>
<dbReference type="PANTHER" id="PTHR34353:SF2">
    <property type="entry name" value="CRISPR-ASSOCIATED ENDONUCLEASE CAS1 1"/>
    <property type="match status" value="1"/>
</dbReference>
<evidence type="ECO:0000313" key="11">
    <source>
        <dbReference type="EMBL" id="ACR11957.1"/>
    </source>
</evidence>
<evidence type="ECO:0000313" key="12">
    <source>
        <dbReference type="Proteomes" id="UP000009080"/>
    </source>
</evidence>
<dbReference type="PANTHER" id="PTHR34353">
    <property type="entry name" value="CRISPR-ASSOCIATED ENDONUCLEASE CAS1 1"/>
    <property type="match status" value="1"/>
</dbReference>
<dbReference type="KEGG" id="ttu:TERTU_3114"/>
<dbReference type="NCBIfam" id="TIGR03640">
    <property type="entry name" value="cas1_DVULG"/>
    <property type="match status" value="1"/>
</dbReference>
<evidence type="ECO:0000256" key="9">
    <source>
        <dbReference type="ARBA" id="ARBA00038592"/>
    </source>
</evidence>
<comment type="subunit">
    <text evidence="9 10">Homodimer, forms a heterotetramer with a Cas2 homodimer.</text>
</comment>
<dbReference type="Proteomes" id="UP000009080">
    <property type="component" value="Chromosome"/>
</dbReference>
<dbReference type="GO" id="GO:0046872">
    <property type="term" value="F:metal ion binding"/>
    <property type="evidence" value="ECO:0007669"/>
    <property type="project" value="UniProtKB-UniRule"/>
</dbReference>
<dbReference type="GO" id="GO:0004520">
    <property type="term" value="F:DNA endonuclease activity"/>
    <property type="evidence" value="ECO:0007669"/>
    <property type="project" value="InterPro"/>
</dbReference>
<dbReference type="STRING" id="377629.TERTU_3114"/>
<accession>C5BP90</accession>
<organism evidence="11 12">
    <name type="scientific">Teredinibacter turnerae (strain ATCC 39867 / T7901)</name>
    <dbReference type="NCBI Taxonomy" id="377629"/>
    <lineage>
        <taxon>Bacteria</taxon>
        <taxon>Pseudomonadati</taxon>
        <taxon>Pseudomonadota</taxon>
        <taxon>Gammaproteobacteria</taxon>
        <taxon>Cellvibrionales</taxon>
        <taxon>Cellvibrionaceae</taxon>
        <taxon>Teredinibacter</taxon>
    </lineage>
</organism>
<keyword evidence="6 10" id="KW-0051">Antiviral defense</keyword>
<sequence>MKKLQNSLFITRQKSYVHKQRETIVVEQESEKILQIPIHAIKSIFCFGNVIVSPFLLGFCAENGVGLAFFTEYGRFLARIQGPQSGNVLLRRIQYEKTKSAPLDVARAIIAAKIVSSRSVLQRHIRNYGSQDDVVKVIGRLKHNLEQARVDPSLDRLRGTEGVAAANYFSVFQHLVRVENDAGFAFNGRNKRPPTDPINAMLSFLYSVLGNDISAALQGVGLDPQVGFLHTDRSGRDSLAMDLLEELRAWWVDRLVLTQVNRREIKARDFSQAVSGAVTMSESARKALLKAYQEKKHEEVEHPYTKEKLPIGLIPHMQAMLLASHLRGDLECYPPFVYR</sequence>
<dbReference type="eggNOG" id="COG1518">
    <property type="taxonomic scope" value="Bacteria"/>
</dbReference>
<dbReference type="InterPro" id="IPR042211">
    <property type="entry name" value="CRISPR-assoc_Cas1_N"/>
</dbReference>
<dbReference type="RefSeq" id="WP_015818069.1">
    <property type="nucleotide sequence ID" value="NC_012997.1"/>
</dbReference>
<keyword evidence="8 10" id="KW-0464">Manganese</keyword>
<name>C5BP90_TERTT</name>
<dbReference type="HOGENOM" id="CLU_052779_1_0_6"/>
<comment type="function">
    <text evidence="10">CRISPR (clustered regularly interspaced short palindromic repeat), is an adaptive immune system that provides protection against mobile genetic elements (viruses, transposable elements and conjugative plasmids). CRISPR clusters contain spacers, sequences complementary to antecedent mobile elements, and target invading nucleic acids. CRISPR clusters are transcribed and processed into CRISPR RNA (crRNA). Acts as a dsDNA endonuclease. Involved in the integration of spacer DNA into the CRISPR cassette.</text>
</comment>
<evidence type="ECO:0000256" key="2">
    <source>
        <dbReference type="ARBA" id="ARBA00022723"/>
    </source>
</evidence>
<evidence type="ECO:0000256" key="10">
    <source>
        <dbReference type="HAMAP-Rule" id="MF_01470"/>
    </source>
</evidence>
<keyword evidence="3 10" id="KW-0255">Endonuclease</keyword>
<dbReference type="Gene3D" id="1.20.120.920">
    <property type="entry name" value="CRISPR-associated endonuclease Cas1, C-terminal domain"/>
    <property type="match status" value="1"/>
</dbReference>
<dbReference type="NCBIfam" id="TIGR00287">
    <property type="entry name" value="cas1"/>
    <property type="match status" value="1"/>
</dbReference>
<keyword evidence="12" id="KW-1185">Reference proteome</keyword>
<dbReference type="GO" id="GO:0051607">
    <property type="term" value="P:defense response to virus"/>
    <property type="evidence" value="ECO:0007669"/>
    <property type="project" value="UniProtKB-UniRule"/>
</dbReference>
<feature type="binding site" evidence="10">
    <location>
        <position position="161"/>
    </location>
    <ligand>
        <name>Mn(2+)</name>
        <dbReference type="ChEBI" id="CHEBI:29035"/>
    </ligand>
</feature>
<evidence type="ECO:0000256" key="3">
    <source>
        <dbReference type="ARBA" id="ARBA00022759"/>
    </source>
</evidence>
<feature type="binding site" evidence="10">
    <location>
        <position position="230"/>
    </location>
    <ligand>
        <name>Mn(2+)</name>
        <dbReference type="ChEBI" id="CHEBI:29035"/>
    </ligand>
</feature>
<evidence type="ECO:0000256" key="4">
    <source>
        <dbReference type="ARBA" id="ARBA00022801"/>
    </source>
</evidence>
<comment type="similarity">
    <text evidence="10">Belongs to the CRISPR-associated endonuclease Cas1 family.</text>
</comment>